<dbReference type="RefSeq" id="WP_323357336.1">
    <property type="nucleotide sequence ID" value="NZ_JAYGHY010000046.1"/>
</dbReference>
<keyword evidence="4" id="KW-0067">ATP-binding</keyword>
<dbReference type="InterPro" id="IPR027417">
    <property type="entry name" value="P-loop_NTPase"/>
</dbReference>
<feature type="region of interest" description="Disordered" evidence="1">
    <location>
        <begin position="456"/>
        <end position="490"/>
    </location>
</feature>
<dbReference type="SUPFAM" id="SSF52540">
    <property type="entry name" value="P-loop containing nucleoside triphosphate hydrolases"/>
    <property type="match status" value="1"/>
</dbReference>
<feature type="domain" description="Helicase C-terminal" evidence="3">
    <location>
        <begin position="217"/>
        <end position="364"/>
    </location>
</feature>
<dbReference type="SMART" id="SM00487">
    <property type="entry name" value="DEXDc"/>
    <property type="match status" value="1"/>
</dbReference>
<dbReference type="Gene3D" id="3.40.50.300">
    <property type="entry name" value="P-loop containing nucleotide triphosphate hydrolases"/>
    <property type="match status" value="2"/>
</dbReference>
<proteinExistence type="predicted"/>
<dbReference type="PROSITE" id="PS51192">
    <property type="entry name" value="HELICASE_ATP_BIND_1"/>
    <property type="match status" value="1"/>
</dbReference>
<evidence type="ECO:0000313" key="5">
    <source>
        <dbReference type="Proteomes" id="UP001302329"/>
    </source>
</evidence>
<evidence type="ECO:0000256" key="1">
    <source>
        <dbReference type="SAM" id="MobiDB-lite"/>
    </source>
</evidence>
<protein>
    <submittedName>
        <fullName evidence="4">DEAD/DEAH box helicase</fullName>
        <ecNumber evidence="4">3.6.4.-</ecNumber>
    </submittedName>
</protein>
<reference evidence="4 5" key="1">
    <citation type="submission" date="2023-12" db="EMBL/GenBank/DDBJ databases">
        <title>Baltic Sea Cyanobacteria.</title>
        <authorList>
            <person name="Delbaje E."/>
            <person name="Fewer D.P."/>
            <person name="Shishido T.K."/>
        </authorList>
    </citation>
    <scope>NUCLEOTIDE SEQUENCE [LARGE SCALE GENOMIC DNA]</scope>
    <source>
        <strain evidence="4 5">UHCC 0281</strain>
    </source>
</reference>
<accession>A0ABU5SZ79</accession>
<dbReference type="EC" id="3.6.4.-" evidence="4"/>
<dbReference type="Pfam" id="PF00271">
    <property type="entry name" value="Helicase_C"/>
    <property type="match status" value="1"/>
</dbReference>
<keyword evidence="4" id="KW-0378">Hydrolase</keyword>
<dbReference type="PANTHER" id="PTHR47396:SF1">
    <property type="entry name" value="ATP-DEPENDENT HELICASE IRC3-RELATED"/>
    <property type="match status" value="1"/>
</dbReference>
<dbReference type="InterPro" id="IPR014001">
    <property type="entry name" value="Helicase_ATP-bd"/>
</dbReference>
<evidence type="ECO:0000313" key="4">
    <source>
        <dbReference type="EMBL" id="MEA5443337.1"/>
    </source>
</evidence>
<dbReference type="InterPro" id="IPR006935">
    <property type="entry name" value="Helicase/UvrB_N"/>
</dbReference>
<comment type="caution">
    <text evidence="4">The sequence shown here is derived from an EMBL/GenBank/DDBJ whole genome shotgun (WGS) entry which is preliminary data.</text>
</comment>
<keyword evidence="4" id="KW-0547">Nucleotide-binding</keyword>
<gene>
    <name evidence="4" type="ORF">VB739_12300</name>
</gene>
<evidence type="ECO:0000259" key="3">
    <source>
        <dbReference type="PROSITE" id="PS51194"/>
    </source>
</evidence>
<name>A0ABU5SZ79_9CYAN</name>
<dbReference type="InterPro" id="IPR050742">
    <property type="entry name" value="Helicase_Restrict-Modif_Enz"/>
</dbReference>
<dbReference type="InterPro" id="IPR001650">
    <property type="entry name" value="Helicase_C-like"/>
</dbReference>
<feature type="domain" description="Helicase ATP-binding" evidence="2">
    <location>
        <begin position="17"/>
        <end position="165"/>
    </location>
</feature>
<dbReference type="PROSITE" id="PS51194">
    <property type="entry name" value="HELICASE_CTER"/>
    <property type="match status" value="1"/>
</dbReference>
<dbReference type="GO" id="GO:0016787">
    <property type="term" value="F:hydrolase activity"/>
    <property type="evidence" value="ECO:0007669"/>
    <property type="project" value="UniProtKB-KW"/>
</dbReference>
<evidence type="ECO:0000259" key="2">
    <source>
        <dbReference type="PROSITE" id="PS51192"/>
    </source>
</evidence>
<organism evidence="4 5">
    <name type="scientific">Cyanobium gracile UHCC 0281</name>
    <dbReference type="NCBI Taxonomy" id="3110309"/>
    <lineage>
        <taxon>Bacteria</taxon>
        <taxon>Bacillati</taxon>
        <taxon>Cyanobacteriota</taxon>
        <taxon>Cyanophyceae</taxon>
        <taxon>Synechococcales</taxon>
        <taxon>Prochlorococcaceae</taxon>
        <taxon>Cyanobium</taxon>
    </lineage>
</organism>
<dbReference type="GO" id="GO:0004386">
    <property type="term" value="F:helicase activity"/>
    <property type="evidence" value="ECO:0007669"/>
    <property type="project" value="UniProtKB-KW"/>
</dbReference>
<dbReference type="SMART" id="SM00490">
    <property type="entry name" value="HELICc"/>
    <property type="match status" value="1"/>
</dbReference>
<dbReference type="Pfam" id="PF04851">
    <property type="entry name" value="ResIII"/>
    <property type="match status" value="1"/>
</dbReference>
<dbReference type="Proteomes" id="UP001302329">
    <property type="component" value="Unassembled WGS sequence"/>
</dbReference>
<dbReference type="PANTHER" id="PTHR47396">
    <property type="entry name" value="TYPE I RESTRICTION ENZYME ECOKI R PROTEIN"/>
    <property type="match status" value="1"/>
</dbReference>
<feature type="compositionally biased region" description="Basic and acidic residues" evidence="1">
    <location>
        <begin position="459"/>
        <end position="483"/>
    </location>
</feature>
<keyword evidence="4" id="KW-0347">Helicase</keyword>
<keyword evidence="5" id="KW-1185">Reference proteome</keyword>
<dbReference type="EMBL" id="JAYGHY010000046">
    <property type="protein sequence ID" value="MEA5443337.1"/>
    <property type="molecule type" value="Genomic_DNA"/>
</dbReference>
<sequence length="490" mass="53805">MGFTLRPYQADLIARACAALKERQAPLVVLPTGGGKTALIAEIVRLNRSTGRQTVVICHRREILQQIAAAITRHTGEAPQLAEAGSRPDWSAPVLVAMVHTIVRRLDQLPQGVLLIADEAHHMGSPSWRKVRDAMAPELLIGFTATPIRPDGRGLGEAGFDVLLEGPSPRWLMAQGHLCMYDLYAAAQIDVAGVRTTRGDYDISELGLRVVGLAGSVVRDWLRLNTSRMPTICVGVSVEHAEELAAAFRAAGIKAVAVDGKTPTAERDRIFAAFRAGEIQVLCCCALVDEGLDVPEAGCLQLVRPTRSLRLLRQLQGRVLRPSPGKVRALLIDHGPSWRELPPPCEEIAWSLDASTVAQPRGERSKTIRASDGRIEVVARQDPSAQLVHITPEQAALQREEHNRKRLETVCRLYGLGRIPKGAIYTELRRCLRTMGEFKAAAKALGHSNLWAMGQFQQQKKEREAAERKAQQRAERQRAREMGDDSLLAS</sequence>